<sequence>MQQQGARAYQQVARQTVSPRDLEANLLSKSASRFQRIRDDWTRENRDLFAALQFNRRLWNIFLNSVTREDSVLPRDVRENVANLGVFVLKHSLAVQIEPAAPKLDVLININREVAAGLRAGANL</sequence>
<dbReference type="Proteomes" id="UP000782610">
    <property type="component" value="Unassembled WGS sequence"/>
</dbReference>
<dbReference type="GO" id="GO:0044781">
    <property type="term" value="P:bacterial-type flagellum organization"/>
    <property type="evidence" value="ECO:0007669"/>
    <property type="project" value="InterPro"/>
</dbReference>
<evidence type="ECO:0000313" key="1">
    <source>
        <dbReference type="EMBL" id="MBI4920609.1"/>
    </source>
</evidence>
<keyword evidence="1" id="KW-0966">Cell projection</keyword>
<reference evidence="1" key="1">
    <citation type="submission" date="2020-07" db="EMBL/GenBank/DDBJ databases">
        <title>Huge and variable diversity of episymbiotic CPR bacteria and DPANN archaea in groundwater ecosystems.</title>
        <authorList>
            <person name="He C.Y."/>
            <person name="Keren R."/>
            <person name="Whittaker M."/>
            <person name="Farag I.F."/>
            <person name="Doudna J."/>
            <person name="Cate J.H.D."/>
            <person name="Banfield J.F."/>
        </authorList>
    </citation>
    <scope>NUCLEOTIDE SEQUENCE</scope>
    <source>
        <strain evidence="1">NC_groundwater_1586_Pr3_B-0.1um_66_15</strain>
    </source>
</reference>
<name>A0A933KXU2_9HYPH</name>
<keyword evidence="1" id="KW-0969">Cilium</keyword>
<proteinExistence type="predicted"/>
<protein>
    <submittedName>
        <fullName evidence="1">Flagellar biosynthesis regulator FlaF</fullName>
    </submittedName>
</protein>
<keyword evidence="1" id="KW-0282">Flagellum</keyword>
<comment type="caution">
    <text evidence="1">The sequence shown here is derived from an EMBL/GenBank/DDBJ whole genome shotgun (WGS) entry which is preliminary data.</text>
</comment>
<evidence type="ECO:0000313" key="2">
    <source>
        <dbReference type="Proteomes" id="UP000782610"/>
    </source>
</evidence>
<organism evidence="1 2">
    <name type="scientific">Devosia nanyangense</name>
    <dbReference type="NCBI Taxonomy" id="1228055"/>
    <lineage>
        <taxon>Bacteria</taxon>
        <taxon>Pseudomonadati</taxon>
        <taxon>Pseudomonadota</taxon>
        <taxon>Alphaproteobacteria</taxon>
        <taxon>Hyphomicrobiales</taxon>
        <taxon>Devosiaceae</taxon>
        <taxon>Devosia</taxon>
    </lineage>
</organism>
<dbReference type="Pfam" id="PF07309">
    <property type="entry name" value="FlaF"/>
    <property type="match status" value="1"/>
</dbReference>
<dbReference type="EMBL" id="JACRAF010000006">
    <property type="protein sequence ID" value="MBI4920609.1"/>
    <property type="molecule type" value="Genomic_DNA"/>
</dbReference>
<gene>
    <name evidence="1" type="primary">flaF</name>
    <name evidence="1" type="ORF">HY834_02580</name>
</gene>
<dbReference type="AlphaFoldDB" id="A0A933KXU2"/>
<dbReference type="NCBIfam" id="NF009435">
    <property type="entry name" value="PRK12794.1"/>
    <property type="match status" value="1"/>
</dbReference>
<dbReference type="InterPro" id="IPR010845">
    <property type="entry name" value="FlaF"/>
</dbReference>
<accession>A0A933KXU2</accession>